<sequence length="322" mass="34179">AVHFAELLQPKGSPNGGAEAGADSGDLVEDIVFDVRPGGEEPEEPCQRRGSRFTACKEKTGDNVAEELVGAVSLLGDESASRSLAELLKLRSFFLEPESSGAEICSYSEGGSEAGGETTQRADSGGFGVEAGRVNIEGNFADVVEGEVLKGFLQVEGLAVGSGASNEGEEAEGNLFGYGAVDEGAKGAGTELEAGRLALETLEEAVAVEEAVAEEDVEDGTKAGTFGEVVDVGFEHVLDVNRASLMLPGRWKTFVWDGEDASIMVLQSRRLCRYEIGMQEMRAIKIRALGETKLAIDRRSIFLFLLPASVDERAENKAYTCR</sequence>
<protein>
    <submittedName>
        <fullName evidence="2">Uncharacterized protein</fullName>
    </submittedName>
</protein>
<evidence type="ECO:0000313" key="2">
    <source>
        <dbReference type="EMBL" id="KAG0482944.1"/>
    </source>
</evidence>
<organism evidence="2 3">
    <name type="scientific">Vanilla planifolia</name>
    <name type="common">Vanilla</name>
    <dbReference type="NCBI Taxonomy" id="51239"/>
    <lineage>
        <taxon>Eukaryota</taxon>
        <taxon>Viridiplantae</taxon>
        <taxon>Streptophyta</taxon>
        <taxon>Embryophyta</taxon>
        <taxon>Tracheophyta</taxon>
        <taxon>Spermatophyta</taxon>
        <taxon>Magnoliopsida</taxon>
        <taxon>Liliopsida</taxon>
        <taxon>Asparagales</taxon>
        <taxon>Orchidaceae</taxon>
        <taxon>Vanilloideae</taxon>
        <taxon>Vanilleae</taxon>
        <taxon>Vanilla</taxon>
    </lineage>
</organism>
<reference evidence="2 3" key="1">
    <citation type="journal article" date="2020" name="Nat. Food">
        <title>A phased Vanilla planifolia genome enables genetic improvement of flavour and production.</title>
        <authorList>
            <person name="Hasing T."/>
            <person name="Tang H."/>
            <person name="Brym M."/>
            <person name="Khazi F."/>
            <person name="Huang T."/>
            <person name="Chambers A.H."/>
        </authorList>
    </citation>
    <scope>NUCLEOTIDE SEQUENCE [LARGE SCALE GENOMIC DNA]</scope>
    <source>
        <tissue evidence="2">Leaf</tissue>
    </source>
</reference>
<feature type="non-terminal residue" evidence="2">
    <location>
        <position position="1"/>
    </location>
</feature>
<proteinExistence type="predicted"/>
<dbReference type="EMBL" id="JADCNM010000005">
    <property type="protein sequence ID" value="KAG0482944.1"/>
    <property type="molecule type" value="Genomic_DNA"/>
</dbReference>
<accession>A0A835R222</accession>
<feature type="region of interest" description="Disordered" evidence="1">
    <location>
        <begin position="1"/>
        <end position="25"/>
    </location>
</feature>
<evidence type="ECO:0000256" key="1">
    <source>
        <dbReference type="SAM" id="MobiDB-lite"/>
    </source>
</evidence>
<dbReference type="AlphaFoldDB" id="A0A835R222"/>
<comment type="caution">
    <text evidence="2">The sequence shown here is derived from an EMBL/GenBank/DDBJ whole genome shotgun (WGS) entry which is preliminary data.</text>
</comment>
<dbReference type="Proteomes" id="UP000639772">
    <property type="component" value="Unassembled WGS sequence"/>
</dbReference>
<gene>
    <name evidence="2" type="ORF">HPP92_011028</name>
</gene>
<name>A0A835R222_VANPL</name>
<evidence type="ECO:0000313" key="3">
    <source>
        <dbReference type="Proteomes" id="UP000639772"/>
    </source>
</evidence>